<evidence type="ECO:0000256" key="2">
    <source>
        <dbReference type="ARBA" id="ARBA00004613"/>
    </source>
</evidence>
<accession>A0A9N9DRY4</accession>
<keyword evidence="3" id="KW-0964">Secreted</keyword>
<proteinExistence type="predicted"/>
<evidence type="ECO:0000259" key="4">
    <source>
        <dbReference type="Pfam" id="PF20147"/>
    </source>
</evidence>
<dbReference type="GO" id="GO:0043657">
    <property type="term" value="C:host cell"/>
    <property type="evidence" value="ECO:0007669"/>
    <property type="project" value="UniProtKB-SubCell"/>
</dbReference>
<organism evidence="5 6">
    <name type="scientific">Ambispora gerdemannii</name>
    <dbReference type="NCBI Taxonomy" id="144530"/>
    <lineage>
        <taxon>Eukaryota</taxon>
        <taxon>Fungi</taxon>
        <taxon>Fungi incertae sedis</taxon>
        <taxon>Mucoromycota</taxon>
        <taxon>Glomeromycotina</taxon>
        <taxon>Glomeromycetes</taxon>
        <taxon>Archaeosporales</taxon>
        <taxon>Ambisporaceae</taxon>
        <taxon>Ambispora</taxon>
    </lineage>
</organism>
<dbReference type="EMBL" id="CAJVPL010004783">
    <property type="protein sequence ID" value="CAG8651219.1"/>
    <property type="molecule type" value="Genomic_DNA"/>
</dbReference>
<comment type="subcellular location">
    <subcellularLocation>
        <location evidence="1">Host cell</location>
    </subcellularLocation>
    <subcellularLocation>
        <location evidence="2">Secreted</location>
    </subcellularLocation>
</comment>
<dbReference type="Pfam" id="PF20147">
    <property type="entry name" value="Crinkler"/>
    <property type="match status" value="1"/>
</dbReference>
<reference evidence="5" key="1">
    <citation type="submission" date="2021-06" db="EMBL/GenBank/DDBJ databases">
        <authorList>
            <person name="Kallberg Y."/>
            <person name="Tangrot J."/>
            <person name="Rosling A."/>
        </authorList>
    </citation>
    <scope>NUCLEOTIDE SEQUENCE</scope>
    <source>
        <strain evidence="5">MT106</strain>
    </source>
</reference>
<dbReference type="AlphaFoldDB" id="A0A9N9DRY4"/>
<evidence type="ECO:0000313" key="6">
    <source>
        <dbReference type="Proteomes" id="UP000789831"/>
    </source>
</evidence>
<feature type="non-terminal residue" evidence="5">
    <location>
        <position position="208"/>
    </location>
</feature>
<feature type="domain" description="Crinkler effector protein N-terminal" evidence="4">
    <location>
        <begin position="32"/>
        <end position="100"/>
    </location>
</feature>
<protein>
    <submittedName>
        <fullName evidence="5">11947_t:CDS:1</fullName>
    </submittedName>
</protein>
<name>A0A9N9DRY4_9GLOM</name>
<comment type="caution">
    <text evidence="5">The sequence shown here is derived from an EMBL/GenBank/DDBJ whole genome shotgun (WGS) entry which is preliminary data.</text>
</comment>
<evidence type="ECO:0000313" key="5">
    <source>
        <dbReference type="EMBL" id="CAG8651219.1"/>
    </source>
</evidence>
<keyword evidence="6" id="KW-1185">Reference proteome</keyword>
<dbReference type="InterPro" id="IPR045379">
    <property type="entry name" value="Crinkler_N"/>
</dbReference>
<evidence type="ECO:0000256" key="3">
    <source>
        <dbReference type="ARBA" id="ARBA00022525"/>
    </source>
</evidence>
<sequence>TDKRFPVDINTGKVTVKLVSTNSPLTSQETTCNDKQKTFSNVGSHELRLWKVKIPTSKETRSNNKSHTKIEIKQQLSGEELIPDDEVYKIFPAEPPEEHITSLFSYLSYNGCDTWSKMQIKLFGMLTALYDKLNPYEMTRSKIRGVNAWTMLLLTSPKACGFFASMFGALLKGSCLCRINISDDPDKLYFHPSTSQSGEPAGGSQTMV</sequence>
<dbReference type="GO" id="GO:0005576">
    <property type="term" value="C:extracellular region"/>
    <property type="evidence" value="ECO:0007669"/>
    <property type="project" value="UniProtKB-SubCell"/>
</dbReference>
<dbReference type="Proteomes" id="UP000789831">
    <property type="component" value="Unassembled WGS sequence"/>
</dbReference>
<gene>
    <name evidence="5" type="ORF">AGERDE_LOCUS11410</name>
</gene>
<evidence type="ECO:0000256" key="1">
    <source>
        <dbReference type="ARBA" id="ARBA00004340"/>
    </source>
</evidence>